<dbReference type="GO" id="GO:0032259">
    <property type="term" value="P:methylation"/>
    <property type="evidence" value="ECO:0007669"/>
    <property type="project" value="UniProtKB-KW"/>
</dbReference>
<keyword evidence="2" id="KW-0489">Methyltransferase</keyword>
<gene>
    <name evidence="2" type="ORF">KNV97_03350</name>
</gene>
<evidence type="ECO:0000313" key="2">
    <source>
        <dbReference type="EMBL" id="QXO16535.1"/>
    </source>
</evidence>
<keyword evidence="3" id="KW-1185">Reference proteome</keyword>
<proteinExistence type="predicted"/>
<protein>
    <submittedName>
        <fullName evidence="2">Methyltransferase</fullName>
    </submittedName>
</protein>
<accession>A0A975U7Q5</accession>
<reference evidence="2" key="1">
    <citation type="submission" date="2021-06" db="EMBL/GenBank/DDBJ databases">
        <title>Vibrio nov. sp., novel gut bacterium isolated from Yellow Sea oyster.</title>
        <authorList>
            <person name="Muhammad N."/>
            <person name="Nguyen T.H."/>
            <person name="Lee Y.-J."/>
            <person name="Ko J."/>
            <person name="Kim S.-G."/>
        </authorList>
    </citation>
    <scope>NUCLEOTIDE SEQUENCE</scope>
    <source>
        <strain evidence="2">OG9-811</strain>
    </source>
</reference>
<evidence type="ECO:0000313" key="3">
    <source>
        <dbReference type="Proteomes" id="UP000694232"/>
    </source>
</evidence>
<sequence length="193" mass="21319">MAQNWDEYAASWEQDEATVVFANNVFEQLNKLTSLEGKHVLDFGCGTGLLSQWMSPLAKDIVSLDSSEAMIEELDKKELANVEPVVDHLTRGLVAQHPAFRKQFDLVVASSVCGYVANLDEVAEIIYSLLDEGGLFVHWDWLVAEDDPEFGLSESEVKLTLTKAGFNDVETVTAFEVTTPHGVMPVIMGIGRK</sequence>
<dbReference type="PANTHER" id="PTHR43861:SF3">
    <property type="entry name" value="PUTATIVE (AFU_ORTHOLOGUE AFUA_2G14390)-RELATED"/>
    <property type="match status" value="1"/>
</dbReference>
<dbReference type="CDD" id="cd02440">
    <property type="entry name" value="AdoMet_MTases"/>
    <property type="match status" value="1"/>
</dbReference>
<dbReference type="EMBL" id="CP076642">
    <property type="protein sequence ID" value="QXO16535.1"/>
    <property type="molecule type" value="Genomic_DNA"/>
</dbReference>
<evidence type="ECO:0000256" key="1">
    <source>
        <dbReference type="ARBA" id="ARBA00022679"/>
    </source>
</evidence>
<dbReference type="RefSeq" id="WP_218562122.1">
    <property type="nucleotide sequence ID" value="NZ_CP076642.1"/>
</dbReference>
<dbReference type="Proteomes" id="UP000694232">
    <property type="component" value="Chromosome 2"/>
</dbReference>
<dbReference type="PANTHER" id="PTHR43861">
    <property type="entry name" value="TRANS-ACONITATE 2-METHYLTRANSFERASE-RELATED"/>
    <property type="match status" value="1"/>
</dbReference>
<name>A0A975U7Q5_9VIBR</name>
<organism evidence="2 3">
    <name type="scientific">Vibrio ostreae</name>
    <dbReference type="NCBI Taxonomy" id="2841925"/>
    <lineage>
        <taxon>Bacteria</taxon>
        <taxon>Pseudomonadati</taxon>
        <taxon>Pseudomonadota</taxon>
        <taxon>Gammaproteobacteria</taxon>
        <taxon>Vibrionales</taxon>
        <taxon>Vibrionaceae</taxon>
        <taxon>Vibrio</taxon>
    </lineage>
</organism>
<keyword evidence="1" id="KW-0808">Transferase</keyword>
<dbReference type="GO" id="GO:0008168">
    <property type="term" value="F:methyltransferase activity"/>
    <property type="evidence" value="ECO:0007669"/>
    <property type="project" value="UniProtKB-KW"/>
</dbReference>
<dbReference type="Pfam" id="PF13489">
    <property type="entry name" value="Methyltransf_23"/>
    <property type="match status" value="1"/>
</dbReference>
<dbReference type="AlphaFoldDB" id="A0A975U7Q5"/>
<dbReference type="KEGG" id="vos:KNV97_03350"/>